<dbReference type="InterPro" id="IPR003313">
    <property type="entry name" value="AraC-bd"/>
</dbReference>
<dbReference type="Pfam" id="PF02311">
    <property type="entry name" value="AraC_binding"/>
    <property type="match status" value="1"/>
</dbReference>
<protein>
    <submittedName>
        <fullName evidence="5">AraC-type DNA-binding protein</fullName>
    </submittedName>
</protein>
<evidence type="ECO:0000313" key="6">
    <source>
        <dbReference type="Proteomes" id="UP000199268"/>
    </source>
</evidence>
<dbReference type="SUPFAM" id="SSF46689">
    <property type="entry name" value="Homeodomain-like"/>
    <property type="match status" value="2"/>
</dbReference>
<dbReference type="InterPro" id="IPR018062">
    <property type="entry name" value="HTH_AraC-typ_CS"/>
</dbReference>
<dbReference type="STRING" id="1505725.GA0061074_11235"/>
<evidence type="ECO:0000256" key="3">
    <source>
        <dbReference type="ARBA" id="ARBA00023163"/>
    </source>
</evidence>
<dbReference type="OrthoDB" id="9799319at2"/>
<dbReference type="InterPro" id="IPR009057">
    <property type="entry name" value="Homeodomain-like_sf"/>
</dbReference>
<dbReference type="PROSITE" id="PS00041">
    <property type="entry name" value="HTH_ARAC_FAMILY_1"/>
    <property type="match status" value="1"/>
</dbReference>
<keyword evidence="3" id="KW-0804">Transcription</keyword>
<dbReference type="InterPro" id="IPR018060">
    <property type="entry name" value="HTH_AraC"/>
</dbReference>
<evidence type="ECO:0000256" key="2">
    <source>
        <dbReference type="ARBA" id="ARBA00023125"/>
    </source>
</evidence>
<dbReference type="RefSeq" id="WP_092463409.1">
    <property type="nucleotide sequence ID" value="NZ_BJEE01000001.1"/>
</dbReference>
<evidence type="ECO:0000259" key="4">
    <source>
        <dbReference type="PROSITE" id="PS01124"/>
    </source>
</evidence>
<gene>
    <name evidence="5" type="ORF">GA0061074_11235</name>
</gene>
<dbReference type="Gene3D" id="2.60.120.10">
    <property type="entry name" value="Jelly Rolls"/>
    <property type="match status" value="1"/>
</dbReference>
<keyword evidence="6" id="KW-1185">Reference proteome</keyword>
<keyword evidence="2 5" id="KW-0238">DNA-binding</keyword>
<dbReference type="EMBL" id="FMAO01000012">
    <property type="protein sequence ID" value="SCC07216.1"/>
    <property type="molecule type" value="Genomic_DNA"/>
</dbReference>
<evidence type="ECO:0000313" key="5">
    <source>
        <dbReference type="EMBL" id="SCC07216.1"/>
    </source>
</evidence>
<feature type="domain" description="HTH araC/xylS-type" evidence="4">
    <location>
        <begin position="182"/>
        <end position="280"/>
    </location>
</feature>
<dbReference type="InterPro" id="IPR014710">
    <property type="entry name" value="RmlC-like_jellyroll"/>
</dbReference>
<dbReference type="PANTHER" id="PTHR43280:SF2">
    <property type="entry name" value="HTH-TYPE TRANSCRIPTIONAL REGULATOR EXSA"/>
    <property type="match status" value="1"/>
</dbReference>
<keyword evidence="1" id="KW-0805">Transcription regulation</keyword>
<dbReference type="PRINTS" id="PR00032">
    <property type="entry name" value="HTHARAC"/>
</dbReference>
<accession>A0A1C4BJY5</accession>
<dbReference type="SMART" id="SM00342">
    <property type="entry name" value="HTH_ARAC"/>
    <property type="match status" value="1"/>
</dbReference>
<proteinExistence type="predicted"/>
<dbReference type="PANTHER" id="PTHR43280">
    <property type="entry name" value="ARAC-FAMILY TRANSCRIPTIONAL REGULATOR"/>
    <property type="match status" value="1"/>
</dbReference>
<dbReference type="GO" id="GO:0043565">
    <property type="term" value="F:sequence-specific DNA binding"/>
    <property type="evidence" value="ECO:0007669"/>
    <property type="project" value="InterPro"/>
</dbReference>
<sequence length="307" mass="36003">MTTLVYKAKLSGPFTLFKAGEFIGEPGWQHNLTNNKNGDYEIMVVTKGTIYLDINHTKFAVQEGDCILVPPFVTHFGFKATETTTKHYWIHFLLNTNEIEKYNKNEKFTRQHYNEIFLPQLFKISEINKIIVLTKQLLDSAEIPNNLLQCNYLLTALLIELSNQYLKNATQQATDKSSQRMEQICNWIKLHAYENITVAQVADKFNISSVYLTRLFQKYQQQSTLDYIHNEKITLSQELLLTTSKSIKEISYQLGFTNDKYFMRLFKKLTNMTPTQYRNTYTKEYVNNNTRNPDIPFTQELNHLDEI</sequence>
<dbReference type="SUPFAM" id="SSF51215">
    <property type="entry name" value="Regulatory protein AraC"/>
    <property type="match status" value="1"/>
</dbReference>
<name>A0A1C4BJY5_9LACO</name>
<organism evidence="5 6">
    <name type="scientific">Weissella bombi</name>
    <dbReference type="NCBI Taxonomy" id="1505725"/>
    <lineage>
        <taxon>Bacteria</taxon>
        <taxon>Bacillati</taxon>
        <taxon>Bacillota</taxon>
        <taxon>Bacilli</taxon>
        <taxon>Lactobacillales</taxon>
        <taxon>Lactobacillaceae</taxon>
        <taxon>Weissella</taxon>
    </lineage>
</organism>
<dbReference type="InterPro" id="IPR037923">
    <property type="entry name" value="HTH-like"/>
</dbReference>
<dbReference type="PROSITE" id="PS01124">
    <property type="entry name" value="HTH_ARAC_FAMILY_2"/>
    <property type="match status" value="1"/>
</dbReference>
<dbReference type="AlphaFoldDB" id="A0A1C4BJY5"/>
<dbReference type="Proteomes" id="UP000199268">
    <property type="component" value="Unassembled WGS sequence"/>
</dbReference>
<dbReference type="Gene3D" id="1.10.10.60">
    <property type="entry name" value="Homeodomain-like"/>
    <property type="match status" value="2"/>
</dbReference>
<dbReference type="Pfam" id="PF12833">
    <property type="entry name" value="HTH_18"/>
    <property type="match status" value="1"/>
</dbReference>
<dbReference type="InterPro" id="IPR020449">
    <property type="entry name" value="Tscrpt_reg_AraC-type_HTH"/>
</dbReference>
<reference evidence="6" key="1">
    <citation type="submission" date="2016-08" db="EMBL/GenBank/DDBJ databases">
        <authorList>
            <person name="Varghese N."/>
            <person name="Submissions Spin"/>
        </authorList>
    </citation>
    <scope>NUCLEOTIDE SEQUENCE [LARGE SCALE GENOMIC DNA]</scope>
    <source>
        <strain evidence="6">R-53094</strain>
    </source>
</reference>
<evidence type="ECO:0000256" key="1">
    <source>
        <dbReference type="ARBA" id="ARBA00023015"/>
    </source>
</evidence>
<dbReference type="GO" id="GO:0003700">
    <property type="term" value="F:DNA-binding transcription factor activity"/>
    <property type="evidence" value="ECO:0007669"/>
    <property type="project" value="InterPro"/>
</dbReference>